<evidence type="ECO:0000313" key="2">
    <source>
        <dbReference type="EMBL" id="UPL51395.1"/>
    </source>
</evidence>
<reference evidence="2 3" key="1">
    <citation type="submission" date="2022-04" db="EMBL/GenBank/DDBJ databases">
        <title>Hymenobacter sp. isolated from the air.</title>
        <authorList>
            <person name="Won M."/>
            <person name="Lee C.-M."/>
            <person name="Woen H.-Y."/>
            <person name="Kwon S.-W."/>
        </authorList>
    </citation>
    <scope>NUCLEOTIDE SEQUENCE [LARGE SCALE GENOMIC DNA]</scope>
    <source>
        <strain evidence="3">5516 S-25</strain>
        <plasmid evidence="2 3">unnamed2</plasmid>
    </source>
</reference>
<accession>A0ABY4JF19</accession>
<keyword evidence="3" id="KW-1185">Reference proteome</keyword>
<geneLocation type="plasmid" evidence="2 3">
    <name>unnamed2</name>
</geneLocation>
<dbReference type="RefSeq" id="WP_247977207.1">
    <property type="nucleotide sequence ID" value="NZ_CP095850.1"/>
</dbReference>
<keyword evidence="2" id="KW-0614">Plasmid</keyword>
<feature type="compositionally biased region" description="Polar residues" evidence="1">
    <location>
        <begin position="32"/>
        <end position="53"/>
    </location>
</feature>
<dbReference type="Proteomes" id="UP000829647">
    <property type="component" value="Plasmid unnamed2"/>
</dbReference>
<evidence type="ECO:0000313" key="3">
    <source>
        <dbReference type="Proteomes" id="UP000829647"/>
    </source>
</evidence>
<evidence type="ECO:0000256" key="1">
    <source>
        <dbReference type="SAM" id="MobiDB-lite"/>
    </source>
</evidence>
<name>A0ABY4JF19_9BACT</name>
<dbReference type="EMBL" id="CP095850">
    <property type="protein sequence ID" value="UPL51395.1"/>
    <property type="molecule type" value="Genomic_DNA"/>
</dbReference>
<protein>
    <submittedName>
        <fullName evidence="2">Uncharacterized protein</fullName>
    </submittedName>
</protein>
<gene>
    <name evidence="2" type="ORF">MWH26_19870</name>
</gene>
<feature type="region of interest" description="Disordered" evidence="1">
    <location>
        <begin position="1"/>
        <end position="60"/>
    </location>
</feature>
<sequence>MNQHFEGEPEDAGLIQSKPPTKQELQEISRFIAQSKQRNTGQLNGLSPSVEHQQSQEKES</sequence>
<proteinExistence type="predicted"/>
<organism evidence="2 3">
    <name type="scientific">Hymenobacter sublimis</name>
    <dbReference type="NCBI Taxonomy" id="2933777"/>
    <lineage>
        <taxon>Bacteria</taxon>
        <taxon>Pseudomonadati</taxon>
        <taxon>Bacteroidota</taxon>
        <taxon>Cytophagia</taxon>
        <taxon>Cytophagales</taxon>
        <taxon>Hymenobacteraceae</taxon>
        <taxon>Hymenobacter</taxon>
    </lineage>
</organism>